<evidence type="ECO:0000256" key="8">
    <source>
        <dbReference type="ARBA" id="ARBA00022741"/>
    </source>
</evidence>
<dbReference type="Gene3D" id="3.30.63.10">
    <property type="entry name" value="Guanylate Kinase phosphate binding domain"/>
    <property type="match status" value="1"/>
</dbReference>
<dbReference type="EC" id="2.7.4.8" evidence="4"/>
<evidence type="ECO:0000256" key="3">
    <source>
        <dbReference type="ARBA" id="ARBA00005790"/>
    </source>
</evidence>
<comment type="caution">
    <text evidence="14">The sequence shown here is derived from an EMBL/GenBank/DDBJ whole genome shotgun (WGS) entry which is preliminary data.</text>
</comment>
<name>A0AA35S6C0_GEOBA</name>
<dbReference type="PROSITE" id="PS00856">
    <property type="entry name" value="GUANYLATE_KINASE_1"/>
    <property type="match status" value="1"/>
</dbReference>
<sequence length="196" mass="21874">MPLLVVISGPSGVGKDAAIAELKKKDKPWHFVVTATTRAPRPGESDGIDYIFLDEGTFKKLREDDQLLESAEYAGRWYGVPRSQVAEAMETGKDVFLKIDVQGAESIRALAPEALFIFLAPGSIEELAGRLNRRQTETPEELERRLQIARQELALAGQYDYCVVNRDDSLDQAVAEIEAIIVAEKCRVRPRIVRFS</sequence>
<dbReference type="InterPro" id="IPR017665">
    <property type="entry name" value="Guanylate_kinase"/>
</dbReference>
<dbReference type="PANTHER" id="PTHR23117:SF13">
    <property type="entry name" value="GUANYLATE KINASE"/>
    <property type="match status" value="1"/>
</dbReference>
<dbReference type="AlphaFoldDB" id="A0AA35S6C0"/>
<dbReference type="SUPFAM" id="SSF52540">
    <property type="entry name" value="P-loop containing nucleoside triphosphate hydrolases"/>
    <property type="match status" value="1"/>
</dbReference>
<keyword evidence="15" id="KW-1185">Reference proteome</keyword>
<dbReference type="GO" id="GO:0005829">
    <property type="term" value="C:cytosol"/>
    <property type="evidence" value="ECO:0007669"/>
    <property type="project" value="TreeGrafter"/>
</dbReference>
<evidence type="ECO:0000256" key="9">
    <source>
        <dbReference type="ARBA" id="ARBA00022777"/>
    </source>
</evidence>
<comment type="catalytic activity">
    <reaction evidence="12">
        <text>GMP + ATP = GDP + ADP</text>
        <dbReference type="Rhea" id="RHEA:20780"/>
        <dbReference type="ChEBI" id="CHEBI:30616"/>
        <dbReference type="ChEBI" id="CHEBI:58115"/>
        <dbReference type="ChEBI" id="CHEBI:58189"/>
        <dbReference type="ChEBI" id="CHEBI:456216"/>
        <dbReference type="EC" id="2.7.4.8"/>
    </reaction>
</comment>
<keyword evidence="8" id="KW-0547">Nucleotide-binding</keyword>
<evidence type="ECO:0000313" key="15">
    <source>
        <dbReference type="Proteomes" id="UP001174909"/>
    </source>
</evidence>
<dbReference type="InterPro" id="IPR008145">
    <property type="entry name" value="GK/Ca_channel_bsu"/>
</dbReference>
<evidence type="ECO:0000259" key="13">
    <source>
        <dbReference type="PROSITE" id="PS50052"/>
    </source>
</evidence>
<keyword evidence="7" id="KW-0808">Transferase</keyword>
<keyword evidence="6" id="KW-0963">Cytoplasm</keyword>
<proteinExistence type="inferred from homology"/>
<dbReference type="NCBIfam" id="TIGR03263">
    <property type="entry name" value="guanyl_kin"/>
    <property type="match status" value="1"/>
</dbReference>
<dbReference type="CDD" id="cd00071">
    <property type="entry name" value="GMPK"/>
    <property type="match status" value="1"/>
</dbReference>
<accession>A0AA35S6C0</accession>
<comment type="similarity">
    <text evidence="3">Belongs to the guanylate kinase family.</text>
</comment>
<dbReference type="InterPro" id="IPR020590">
    <property type="entry name" value="Guanylate_kinase_CS"/>
</dbReference>
<dbReference type="InterPro" id="IPR008144">
    <property type="entry name" value="Guanylate_kin-like_dom"/>
</dbReference>
<gene>
    <name evidence="14" type="ORF">GBAR_LOCUS13865</name>
</gene>
<protein>
    <recommendedName>
        <fullName evidence="5">Guanylate kinase</fullName>
        <ecNumber evidence="4">2.7.4.8</ecNumber>
    </recommendedName>
    <alternativeName>
        <fullName evidence="11">GMP kinase</fullName>
    </alternativeName>
</protein>
<evidence type="ECO:0000256" key="6">
    <source>
        <dbReference type="ARBA" id="ARBA00022490"/>
    </source>
</evidence>
<evidence type="ECO:0000256" key="2">
    <source>
        <dbReference type="ARBA" id="ARBA00004496"/>
    </source>
</evidence>
<evidence type="ECO:0000313" key="14">
    <source>
        <dbReference type="EMBL" id="CAI8023764.1"/>
    </source>
</evidence>
<dbReference type="NCBIfam" id="NF011325">
    <property type="entry name" value="PRK14738.1"/>
    <property type="match status" value="1"/>
</dbReference>
<dbReference type="Proteomes" id="UP001174909">
    <property type="component" value="Unassembled WGS sequence"/>
</dbReference>
<dbReference type="EMBL" id="CASHTH010002030">
    <property type="protein sequence ID" value="CAI8023764.1"/>
    <property type="molecule type" value="Genomic_DNA"/>
</dbReference>
<dbReference type="PANTHER" id="PTHR23117">
    <property type="entry name" value="GUANYLATE KINASE-RELATED"/>
    <property type="match status" value="1"/>
</dbReference>
<dbReference type="FunFam" id="3.30.63.10:FF:000005">
    <property type="entry name" value="Guanylate kinase"/>
    <property type="match status" value="1"/>
</dbReference>
<evidence type="ECO:0000256" key="5">
    <source>
        <dbReference type="ARBA" id="ARBA00016296"/>
    </source>
</evidence>
<organism evidence="14 15">
    <name type="scientific">Geodia barretti</name>
    <name type="common">Barrett's horny sponge</name>
    <dbReference type="NCBI Taxonomy" id="519541"/>
    <lineage>
        <taxon>Eukaryota</taxon>
        <taxon>Metazoa</taxon>
        <taxon>Porifera</taxon>
        <taxon>Demospongiae</taxon>
        <taxon>Heteroscleromorpha</taxon>
        <taxon>Tetractinellida</taxon>
        <taxon>Astrophorina</taxon>
        <taxon>Geodiidae</taxon>
        <taxon>Geodia</taxon>
    </lineage>
</organism>
<evidence type="ECO:0000256" key="11">
    <source>
        <dbReference type="ARBA" id="ARBA00030128"/>
    </source>
</evidence>
<dbReference type="Gene3D" id="3.40.50.300">
    <property type="entry name" value="P-loop containing nucleotide triphosphate hydrolases"/>
    <property type="match status" value="1"/>
</dbReference>
<reference evidence="14" key="1">
    <citation type="submission" date="2023-03" db="EMBL/GenBank/DDBJ databases">
        <authorList>
            <person name="Steffen K."/>
            <person name="Cardenas P."/>
        </authorList>
    </citation>
    <scope>NUCLEOTIDE SEQUENCE</scope>
</reference>
<dbReference type="InterPro" id="IPR027417">
    <property type="entry name" value="P-loop_NTPase"/>
</dbReference>
<evidence type="ECO:0000256" key="12">
    <source>
        <dbReference type="ARBA" id="ARBA00048594"/>
    </source>
</evidence>
<keyword evidence="10" id="KW-0067">ATP-binding</keyword>
<dbReference type="GO" id="GO:0004385">
    <property type="term" value="F:GMP kinase activity"/>
    <property type="evidence" value="ECO:0007669"/>
    <property type="project" value="UniProtKB-EC"/>
</dbReference>
<feature type="domain" description="Guanylate kinase-like" evidence="13">
    <location>
        <begin position="2"/>
        <end position="182"/>
    </location>
</feature>
<evidence type="ECO:0000256" key="10">
    <source>
        <dbReference type="ARBA" id="ARBA00022840"/>
    </source>
</evidence>
<keyword evidence="9 14" id="KW-0418">Kinase</keyword>
<dbReference type="GO" id="GO:0005524">
    <property type="term" value="F:ATP binding"/>
    <property type="evidence" value="ECO:0007669"/>
    <property type="project" value="UniProtKB-KW"/>
</dbReference>
<evidence type="ECO:0000256" key="1">
    <source>
        <dbReference type="ARBA" id="ARBA00003531"/>
    </source>
</evidence>
<evidence type="ECO:0000256" key="4">
    <source>
        <dbReference type="ARBA" id="ARBA00012961"/>
    </source>
</evidence>
<comment type="function">
    <text evidence="1">Essential for recycling GMP and indirectly, cGMP.</text>
</comment>
<evidence type="ECO:0000256" key="7">
    <source>
        <dbReference type="ARBA" id="ARBA00022679"/>
    </source>
</evidence>
<dbReference type="PROSITE" id="PS50052">
    <property type="entry name" value="GUANYLATE_KINASE_2"/>
    <property type="match status" value="1"/>
</dbReference>
<comment type="subcellular location">
    <subcellularLocation>
        <location evidence="2">Cytoplasm</location>
    </subcellularLocation>
</comment>
<dbReference type="SMART" id="SM00072">
    <property type="entry name" value="GuKc"/>
    <property type="match status" value="1"/>
</dbReference>
<dbReference type="Pfam" id="PF00625">
    <property type="entry name" value="Guanylate_kin"/>
    <property type="match status" value="1"/>
</dbReference>